<sequence>MDDSEAVGDAIHPDTACLACGEQSSPETRLICDSCSQGFHLGCFGLTTIPEDEEWQCQGCGELQRLAMGQVVVLEMPQSLYAEGQDPHFTQGMFQGTIKALGEVLPGMLRKVQLVVEDAPLPGSLAFYSSSTHKRLKRFPSTTKELAQQLYQRTGSELCTVTVASGRFGMFGSCAAAANKATEAWLVGPTAEQRTLQALAGPAKQLYLLSSSGSKEGHRPVSTGAAEQDKQQQQQTVPMQTSPPPPPQQQLHSGQQQHIQHSAGLSTGSNIPPNQPVAPMAAAPAYMPWPQIGPDRRELWERCLLASVMGKGKAGGHSVRAL</sequence>
<evidence type="ECO:0000256" key="4">
    <source>
        <dbReference type="PROSITE-ProRule" id="PRU00146"/>
    </source>
</evidence>
<evidence type="ECO:0000259" key="6">
    <source>
        <dbReference type="PROSITE" id="PS50016"/>
    </source>
</evidence>
<proteinExistence type="predicted"/>
<dbReference type="Gene3D" id="3.30.40.10">
    <property type="entry name" value="Zinc/RING finger domain, C3HC4 (zinc finger)"/>
    <property type="match status" value="1"/>
</dbReference>
<dbReference type="InterPro" id="IPR019787">
    <property type="entry name" value="Znf_PHD-finger"/>
</dbReference>
<evidence type="ECO:0000256" key="5">
    <source>
        <dbReference type="SAM" id="MobiDB-lite"/>
    </source>
</evidence>
<keyword evidence="1" id="KW-0479">Metal-binding</keyword>
<dbReference type="InterPro" id="IPR011011">
    <property type="entry name" value="Znf_FYVE_PHD"/>
</dbReference>
<accession>A0A383WGG2</accession>
<keyword evidence="2 4" id="KW-0863">Zinc-finger</keyword>
<evidence type="ECO:0000313" key="8">
    <source>
        <dbReference type="Proteomes" id="UP000256970"/>
    </source>
</evidence>
<feature type="region of interest" description="Disordered" evidence="5">
    <location>
        <begin position="212"/>
        <end position="279"/>
    </location>
</feature>
<evidence type="ECO:0000256" key="3">
    <source>
        <dbReference type="ARBA" id="ARBA00022833"/>
    </source>
</evidence>
<dbReference type="InterPro" id="IPR019786">
    <property type="entry name" value="Zinc_finger_PHD-type_CS"/>
</dbReference>
<dbReference type="PROSITE" id="PS50016">
    <property type="entry name" value="ZF_PHD_2"/>
    <property type="match status" value="1"/>
</dbReference>
<reference evidence="7 8" key="1">
    <citation type="submission" date="2016-10" db="EMBL/GenBank/DDBJ databases">
        <authorList>
            <person name="Cai Z."/>
        </authorList>
    </citation>
    <scope>NUCLEOTIDE SEQUENCE [LARGE SCALE GENOMIC DNA]</scope>
</reference>
<keyword evidence="3" id="KW-0862">Zinc</keyword>
<dbReference type="InterPro" id="IPR001965">
    <property type="entry name" value="Znf_PHD"/>
</dbReference>
<dbReference type="SUPFAM" id="SSF57903">
    <property type="entry name" value="FYVE/PHD zinc finger"/>
    <property type="match status" value="1"/>
</dbReference>
<dbReference type="EMBL" id="FNXT01001250">
    <property type="protein sequence ID" value="SZX76189.1"/>
    <property type="molecule type" value="Genomic_DNA"/>
</dbReference>
<evidence type="ECO:0000313" key="7">
    <source>
        <dbReference type="EMBL" id="SZX76189.1"/>
    </source>
</evidence>
<feature type="domain" description="PHD-type" evidence="6">
    <location>
        <begin position="14"/>
        <end position="63"/>
    </location>
</feature>
<dbReference type="PROSITE" id="PS01359">
    <property type="entry name" value="ZF_PHD_1"/>
    <property type="match status" value="1"/>
</dbReference>
<evidence type="ECO:0000256" key="2">
    <source>
        <dbReference type="ARBA" id="ARBA00022771"/>
    </source>
</evidence>
<keyword evidence="8" id="KW-1185">Reference proteome</keyword>
<feature type="compositionally biased region" description="Low complexity" evidence="5">
    <location>
        <begin position="249"/>
        <end position="264"/>
    </location>
</feature>
<dbReference type="SMART" id="SM00249">
    <property type="entry name" value="PHD"/>
    <property type="match status" value="1"/>
</dbReference>
<name>A0A383WGG2_TETOB</name>
<dbReference type="Pfam" id="PF00628">
    <property type="entry name" value="PHD"/>
    <property type="match status" value="1"/>
</dbReference>
<organism evidence="7 8">
    <name type="scientific">Tetradesmus obliquus</name>
    <name type="common">Green alga</name>
    <name type="synonym">Acutodesmus obliquus</name>
    <dbReference type="NCBI Taxonomy" id="3088"/>
    <lineage>
        <taxon>Eukaryota</taxon>
        <taxon>Viridiplantae</taxon>
        <taxon>Chlorophyta</taxon>
        <taxon>core chlorophytes</taxon>
        <taxon>Chlorophyceae</taxon>
        <taxon>CS clade</taxon>
        <taxon>Sphaeropleales</taxon>
        <taxon>Scenedesmaceae</taxon>
        <taxon>Tetradesmus</taxon>
    </lineage>
</organism>
<dbReference type="Proteomes" id="UP000256970">
    <property type="component" value="Unassembled WGS sequence"/>
</dbReference>
<dbReference type="GO" id="GO:0008270">
    <property type="term" value="F:zinc ion binding"/>
    <property type="evidence" value="ECO:0007669"/>
    <property type="project" value="UniProtKB-KW"/>
</dbReference>
<dbReference type="InterPro" id="IPR013083">
    <property type="entry name" value="Znf_RING/FYVE/PHD"/>
</dbReference>
<gene>
    <name evidence="7" type="ORF">BQ4739_LOCUS16551</name>
</gene>
<evidence type="ECO:0000256" key="1">
    <source>
        <dbReference type="ARBA" id="ARBA00022723"/>
    </source>
</evidence>
<protein>
    <recommendedName>
        <fullName evidence="6">PHD-type domain-containing protein</fullName>
    </recommendedName>
</protein>
<feature type="compositionally biased region" description="Low complexity" evidence="5">
    <location>
        <begin position="223"/>
        <end position="240"/>
    </location>
</feature>
<dbReference type="AlphaFoldDB" id="A0A383WGG2"/>